<proteinExistence type="predicted"/>
<accession>A0A0A9F5F2</accession>
<organism evidence="1">
    <name type="scientific">Arundo donax</name>
    <name type="common">Giant reed</name>
    <name type="synonym">Donax arundinaceus</name>
    <dbReference type="NCBI Taxonomy" id="35708"/>
    <lineage>
        <taxon>Eukaryota</taxon>
        <taxon>Viridiplantae</taxon>
        <taxon>Streptophyta</taxon>
        <taxon>Embryophyta</taxon>
        <taxon>Tracheophyta</taxon>
        <taxon>Spermatophyta</taxon>
        <taxon>Magnoliopsida</taxon>
        <taxon>Liliopsida</taxon>
        <taxon>Poales</taxon>
        <taxon>Poaceae</taxon>
        <taxon>PACMAD clade</taxon>
        <taxon>Arundinoideae</taxon>
        <taxon>Arundineae</taxon>
        <taxon>Arundo</taxon>
    </lineage>
</organism>
<evidence type="ECO:0000313" key="1">
    <source>
        <dbReference type="EMBL" id="JAE05381.1"/>
    </source>
</evidence>
<protein>
    <submittedName>
        <fullName evidence="1">Uncharacterized protein</fullName>
    </submittedName>
</protein>
<name>A0A0A9F5F2_ARUDO</name>
<dbReference type="AlphaFoldDB" id="A0A0A9F5F2"/>
<dbReference type="EMBL" id="GBRH01192515">
    <property type="protein sequence ID" value="JAE05381.1"/>
    <property type="molecule type" value="Transcribed_RNA"/>
</dbReference>
<reference evidence="1" key="2">
    <citation type="journal article" date="2015" name="Data Brief">
        <title>Shoot transcriptome of the giant reed, Arundo donax.</title>
        <authorList>
            <person name="Barrero R.A."/>
            <person name="Guerrero F.D."/>
            <person name="Moolhuijzen P."/>
            <person name="Goolsby J.A."/>
            <person name="Tidwell J."/>
            <person name="Bellgard S.E."/>
            <person name="Bellgard M.I."/>
        </authorList>
    </citation>
    <scope>NUCLEOTIDE SEQUENCE</scope>
    <source>
        <tissue evidence="1">Shoot tissue taken approximately 20 cm above the soil surface</tissue>
    </source>
</reference>
<reference evidence="1" key="1">
    <citation type="submission" date="2014-09" db="EMBL/GenBank/DDBJ databases">
        <authorList>
            <person name="Magalhaes I.L.F."/>
            <person name="Oliveira U."/>
            <person name="Santos F.R."/>
            <person name="Vidigal T.H.D.A."/>
            <person name="Brescovit A.D."/>
            <person name="Santos A.J."/>
        </authorList>
    </citation>
    <scope>NUCLEOTIDE SEQUENCE</scope>
    <source>
        <tissue evidence="1">Shoot tissue taken approximately 20 cm above the soil surface</tissue>
    </source>
</reference>
<sequence length="41" mass="4842">MYSNNRAKELVSHCASLCPWKWSGVWDLLQVAMESRIRFEV</sequence>